<dbReference type="Proteomes" id="UP000218160">
    <property type="component" value="Chromosome 1"/>
</dbReference>
<dbReference type="SUPFAM" id="SSF52172">
    <property type="entry name" value="CheY-like"/>
    <property type="match status" value="1"/>
</dbReference>
<keyword evidence="4" id="KW-1185">Reference proteome</keyword>
<feature type="domain" description="Response regulatory" evidence="2">
    <location>
        <begin position="12"/>
        <end position="37"/>
    </location>
</feature>
<dbReference type="InterPro" id="IPR001789">
    <property type="entry name" value="Sig_transdc_resp-reg_receiver"/>
</dbReference>
<dbReference type="EMBL" id="CP020660">
    <property type="protein sequence ID" value="ATF09170.1"/>
    <property type="molecule type" value="Genomic_DNA"/>
</dbReference>
<evidence type="ECO:0000313" key="4">
    <source>
        <dbReference type="Proteomes" id="UP000218160"/>
    </source>
</evidence>
<accession>A0A291B861</accession>
<name>A0A291B861_9GAMM</name>
<proteinExistence type="predicted"/>
<reference evidence="4" key="1">
    <citation type="submission" date="2017-04" db="EMBL/GenBank/DDBJ databases">
        <title>Genome evolution of the luminous symbionts of deep sea anglerfish.</title>
        <authorList>
            <person name="Hendry T.A."/>
        </authorList>
    </citation>
    <scope>NUCLEOTIDE SEQUENCE [LARGE SCALE GENOMIC DNA]</scope>
</reference>
<sequence length="37" mass="4268">MNKFLCSDSLRKILAVDDSVLIRQMVSHTLKEADYQV</sequence>
<organism evidence="3 4">
    <name type="scientific">Candidatus Enterovibrio altilux</name>
    <dbReference type="NCBI Taxonomy" id="1927128"/>
    <lineage>
        <taxon>Bacteria</taxon>
        <taxon>Pseudomonadati</taxon>
        <taxon>Pseudomonadota</taxon>
        <taxon>Gammaproteobacteria</taxon>
        <taxon>Vibrionales</taxon>
        <taxon>Vibrionaceae</taxon>
        <taxon>Enterovibrio</taxon>
    </lineage>
</organism>
<dbReference type="KEGG" id="elux:BTN50_0648"/>
<dbReference type="PROSITE" id="PS50110">
    <property type="entry name" value="RESPONSE_REGULATORY"/>
    <property type="match status" value="1"/>
</dbReference>
<comment type="caution">
    <text evidence="1">Lacks conserved residue(s) required for the propagation of feature annotation.</text>
</comment>
<protein>
    <recommendedName>
        <fullName evidence="2">Response regulatory domain-containing protein</fullName>
    </recommendedName>
</protein>
<dbReference type="GO" id="GO:0000160">
    <property type="term" value="P:phosphorelay signal transduction system"/>
    <property type="evidence" value="ECO:0007669"/>
    <property type="project" value="InterPro"/>
</dbReference>
<dbReference type="AlphaFoldDB" id="A0A291B861"/>
<gene>
    <name evidence="3" type="ORF">BTN50_0648</name>
</gene>
<evidence type="ECO:0000256" key="1">
    <source>
        <dbReference type="PROSITE-ProRule" id="PRU00169"/>
    </source>
</evidence>
<evidence type="ECO:0000259" key="2">
    <source>
        <dbReference type="PROSITE" id="PS50110"/>
    </source>
</evidence>
<evidence type="ECO:0000313" key="3">
    <source>
        <dbReference type="EMBL" id="ATF09170.1"/>
    </source>
</evidence>
<dbReference type="InterPro" id="IPR011006">
    <property type="entry name" value="CheY-like_superfamily"/>
</dbReference>